<keyword evidence="3" id="KW-0012">Acyltransferase</keyword>
<evidence type="ECO:0000259" key="4">
    <source>
        <dbReference type="Pfam" id="PF08392"/>
    </source>
</evidence>
<evidence type="ECO:0000313" key="7">
    <source>
        <dbReference type="EMBL" id="KAH0573206.1"/>
    </source>
</evidence>
<keyword evidence="2 3" id="KW-0808">Transferase</keyword>
<evidence type="ECO:0000259" key="5">
    <source>
        <dbReference type="Pfam" id="PF08541"/>
    </source>
</evidence>
<gene>
    <name evidence="6" type="ORF">SS50377_18628</name>
    <name evidence="7" type="ORF">SS50377_25326</name>
</gene>
<dbReference type="Gene3D" id="3.40.47.10">
    <property type="match status" value="1"/>
</dbReference>
<feature type="domain" description="Beta-ketoacyl-[acyl-carrier-protein] synthase III C-terminal" evidence="5">
    <location>
        <begin position="325"/>
        <end position="405"/>
    </location>
</feature>
<proteinExistence type="inferred from homology"/>
<dbReference type="InterPro" id="IPR013601">
    <property type="entry name" value="FAE1_typ3_polyketide_synth"/>
</dbReference>
<dbReference type="Pfam" id="PF08392">
    <property type="entry name" value="FAE1_CUT1_RppA"/>
    <property type="match status" value="1"/>
</dbReference>
<dbReference type="PANTHER" id="PTHR31561">
    <property type="entry name" value="3-KETOACYL-COA SYNTHASE"/>
    <property type="match status" value="1"/>
</dbReference>
<reference evidence="7" key="2">
    <citation type="submission" date="2020-12" db="EMBL/GenBank/DDBJ databases">
        <title>New Spironucleus salmonicida genome in near-complete chromosomes.</title>
        <authorList>
            <person name="Xu F."/>
            <person name="Kurt Z."/>
            <person name="Jimenez-Gonzalez A."/>
            <person name="Astvaldsson A."/>
            <person name="Andersson J.O."/>
            <person name="Svard S.G."/>
        </authorList>
    </citation>
    <scope>NUCLEOTIDE SEQUENCE</scope>
    <source>
        <strain evidence="7">ATCC 50377</strain>
    </source>
</reference>
<comment type="pathway">
    <text evidence="3">Lipid metabolism; fatty acid biosynthesis.</text>
</comment>
<dbReference type="GO" id="GO:0016747">
    <property type="term" value="F:acyltransferase activity, transferring groups other than amino-acyl groups"/>
    <property type="evidence" value="ECO:0007669"/>
    <property type="project" value="InterPro"/>
</dbReference>
<dbReference type="GO" id="GO:0006633">
    <property type="term" value="P:fatty acid biosynthetic process"/>
    <property type="evidence" value="ECO:0007669"/>
    <property type="project" value="UniProtKB-UniPathway"/>
</dbReference>
<dbReference type="EC" id="2.3.1.-" evidence="3"/>
<evidence type="ECO:0000313" key="8">
    <source>
        <dbReference type="Proteomes" id="UP000018208"/>
    </source>
</evidence>
<dbReference type="AlphaFoldDB" id="V6LBG3"/>
<protein>
    <recommendedName>
        <fullName evidence="3">3-ketoacyl-CoA synthase</fullName>
        <ecNumber evidence="3">2.3.1.-</ecNumber>
    </recommendedName>
</protein>
<dbReference type="GO" id="GO:0016020">
    <property type="term" value="C:membrane"/>
    <property type="evidence" value="ECO:0007669"/>
    <property type="project" value="InterPro"/>
</dbReference>
<dbReference type="EMBL" id="KI546167">
    <property type="protein sequence ID" value="EST41795.1"/>
    <property type="molecule type" value="Genomic_DNA"/>
</dbReference>
<dbReference type="PIRSF" id="PIRSF036417">
    <property type="entry name" value="3-ktacl-CoA_syn"/>
    <property type="match status" value="1"/>
</dbReference>
<name>V6LBG3_9EUKA</name>
<dbReference type="SUPFAM" id="SSF53901">
    <property type="entry name" value="Thiolase-like"/>
    <property type="match status" value="1"/>
</dbReference>
<dbReference type="Pfam" id="PF08541">
    <property type="entry name" value="ACP_syn_III_C"/>
    <property type="match status" value="1"/>
</dbReference>
<dbReference type="CDD" id="cd00831">
    <property type="entry name" value="CHS_like"/>
    <property type="match status" value="1"/>
</dbReference>
<evidence type="ECO:0000256" key="3">
    <source>
        <dbReference type="PIRNR" id="PIRNR036417"/>
    </source>
</evidence>
<evidence type="ECO:0000256" key="2">
    <source>
        <dbReference type="ARBA" id="ARBA00022679"/>
    </source>
</evidence>
<accession>V6LBG3</accession>
<organism evidence="6">
    <name type="scientific">Spironucleus salmonicida</name>
    <dbReference type="NCBI Taxonomy" id="348837"/>
    <lineage>
        <taxon>Eukaryota</taxon>
        <taxon>Metamonada</taxon>
        <taxon>Diplomonadida</taxon>
        <taxon>Hexamitidae</taxon>
        <taxon>Hexamitinae</taxon>
        <taxon>Spironucleus</taxon>
    </lineage>
</organism>
<comment type="similarity">
    <text evidence="1 3">Belongs to the thiolase-like superfamily. Chalcone/stilbene synthases family.</text>
</comment>
<evidence type="ECO:0000313" key="6">
    <source>
        <dbReference type="EMBL" id="EST41795.1"/>
    </source>
</evidence>
<dbReference type="OrthoDB" id="329835at2759"/>
<sequence>MQYLSAMSGVQQKVLFTVLALAVPCLYRRLSRSNFYLRDFAVYRAPISYQTTGTEMLRIARNFHFSADAASFVRRLHSKTGLGPRVAVPPHLRAQQHSIEDARKEASDVMFATIDELLLKTRIVPSEIGVVVTNCSLFNPTPSLASMLIKKYQFPPTTHAYSLGGMGCGAGPVAVDLVRAMMKFYGCKYGLLLSTENMTQHFYNGEDRSMLLPNTLFRMGGAAMLFTSERKGSKYALQNLIKTHNGRDKSSYESVYQTIDNAGKTGVRLDRSITKCAQNALKNNLHRLLPRCLPKYELFRFLASNLYRKITKQQPEVMPKICSGIDKFCFHCGGRGVLDGMQQMFNLNKQQMEASRAALWRYGNTSSASIWYGLAYHENQGVKRGDNIWQIAFGSGFKANSLVWRSLGSKNITKFCDEEWKWDEQEGYDLIDQEVLDIDYHKEDEEKKVQDEENEFQQFLQKYWGRIEILRGCNIRDVKQEICMVHE</sequence>
<dbReference type="InterPro" id="IPR013747">
    <property type="entry name" value="ACP_syn_III_C"/>
</dbReference>
<dbReference type="Proteomes" id="UP000018208">
    <property type="component" value="Unassembled WGS sequence"/>
</dbReference>
<keyword evidence="8" id="KW-1185">Reference proteome</keyword>
<reference evidence="6 7" key="1">
    <citation type="journal article" date="2014" name="PLoS Genet.">
        <title>The Genome of Spironucleus salmonicida Highlights a Fish Pathogen Adapted to Fluctuating Environments.</title>
        <authorList>
            <person name="Xu F."/>
            <person name="Jerlstrom-Hultqvist J."/>
            <person name="Einarsson E."/>
            <person name="Astvaldsson A."/>
            <person name="Svard S.G."/>
            <person name="Andersson J.O."/>
        </authorList>
    </citation>
    <scope>NUCLEOTIDE SEQUENCE</scope>
    <source>
        <strain evidence="7">ATCC 50377</strain>
    </source>
</reference>
<dbReference type="InterPro" id="IPR012392">
    <property type="entry name" value="3-ktacl-CoA_syn"/>
</dbReference>
<evidence type="ECO:0000256" key="1">
    <source>
        <dbReference type="ARBA" id="ARBA00005531"/>
    </source>
</evidence>
<dbReference type="EMBL" id="AUWU02000005">
    <property type="protein sequence ID" value="KAH0573206.1"/>
    <property type="molecule type" value="Genomic_DNA"/>
</dbReference>
<dbReference type="VEuPathDB" id="GiardiaDB:SS50377_25326"/>
<dbReference type="UniPathway" id="UPA00094"/>
<dbReference type="InterPro" id="IPR016039">
    <property type="entry name" value="Thiolase-like"/>
</dbReference>
<feature type="domain" description="FAE" evidence="4">
    <location>
        <begin position="32"/>
        <end position="309"/>
    </location>
</feature>